<keyword evidence="5 9" id="KW-0805">Transcription regulation</keyword>
<evidence type="ECO:0000256" key="6">
    <source>
        <dbReference type="ARBA" id="ARBA00023125"/>
    </source>
</evidence>
<dbReference type="PIRSF" id="PIRSF006171">
    <property type="entry name" value="RR_citrat_malat"/>
    <property type="match status" value="1"/>
</dbReference>
<evidence type="ECO:0000259" key="11">
    <source>
        <dbReference type="PROSITE" id="PS50110"/>
    </source>
</evidence>
<evidence type="ECO:0000256" key="9">
    <source>
        <dbReference type="PIRNR" id="PIRNR006171"/>
    </source>
</evidence>
<evidence type="ECO:0000256" key="5">
    <source>
        <dbReference type="ARBA" id="ARBA00023015"/>
    </source>
</evidence>
<dbReference type="PROSITE" id="PS50110">
    <property type="entry name" value="RESPONSE_REGULATORY"/>
    <property type="match status" value="1"/>
</dbReference>
<evidence type="ECO:0000256" key="1">
    <source>
        <dbReference type="ARBA" id="ARBA00004496"/>
    </source>
</evidence>
<dbReference type="EMBL" id="SLXV01000018">
    <property type="protein sequence ID" value="TCP68287.1"/>
    <property type="molecule type" value="Genomic_DNA"/>
</dbReference>
<dbReference type="Proteomes" id="UP000294746">
    <property type="component" value="Unassembled WGS sequence"/>
</dbReference>
<evidence type="ECO:0000256" key="4">
    <source>
        <dbReference type="ARBA" id="ARBA00023012"/>
    </source>
</evidence>
<keyword evidence="8 9" id="KW-0804">Transcription</keyword>
<organism evidence="12 13">
    <name type="scientific">Baia soyae</name>
    <dbReference type="NCBI Taxonomy" id="1544746"/>
    <lineage>
        <taxon>Bacteria</taxon>
        <taxon>Bacillati</taxon>
        <taxon>Bacillota</taxon>
        <taxon>Bacilli</taxon>
        <taxon>Bacillales</taxon>
        <taxon>Thermoactinomycetaceae</taxon>
        <taxon>Baia</taxon>
    </lineage>
</organism>
<comment type="caution">
    <text evidence="12">The sequence shown here is derived from an EMBL/GenBank/DDBJ whole genome shotgun (WGS) entry which is preliminary data.</text>
</comment>
<protein>
    <recommendedName>
        <fullName evidence="9">Transcriptional regulatory protein</fullName>
    </recommendedName>
</protein>
<name>A0A4R2RZH2_9BACL</name>
<evidence type="ECO:0000256" key="7">
    <source>
        <dbReference type="ARBA" id="ARBA00023159"/>
    </source>
</evidence>
<dbReference type="SUPFAM" id="SSF52172">
    <property type="entry name" value="CheY-like"/>
    <property type="match status" value="1"/>
</dbReference>
<dbReference type="GO" id="GO:0000156">
    <property type="term" value="F:phosphorelay response regulator activity"/>
    <property type="evidence" value="ECO:0007669"/>
    <property type="project" value="TreeGrafter"/>
</dbReference>
<keyword evidence="2 9" id="KW-0963">Cytoplasm</keyword>
<dbReference type="Pfam" id="PF20714">
    <property type="entry name" value="HTH_64"/>
    <property type="match status" value="1"/>
</dbReference>
<evidence type="ECO:0000256" key="8">
    <source>
        <dbReference type="ARBA" id="ARBA00023163"/>
    </source>
</evidence>
<dbReference type="InterPro" id="IPR011006">
    <property type="entry name" value="CheY-like_superfamily"/>
</dbReference>
<feature type="domain" description="Response regulatory" evidence="11">
    <location>
        <begin position="3"/>
        <end position="119"/>
    </location>
</feature>
<sequence>MIEVLIIEDDRRVAEINRRFLEKMKGFKLVAIACSGEEAKEYLEVMRPQLVLLDVCLPDISGSDLVWYIRKTYQNIDIIMMTATGETGIVQEALRGGVFDYLVKPITLDRFRQSLDKYKERMQFIHSMKVMGQEEVDYLIHRGVREELEGSHTMSLPKGIDPMTLEKVERVVLGNGESGLTAEQVGRKLGASRTTARRYLEYLVSTERLRADLAYGTIGRPERRYGMKVDSM</sequence>
<evidence type="ECO:0000256" key="3">
    <source>
        <dbReference type="ARBA" id="ARBA00022553"/>
    </source>
</evidence>
<dbReference type="GO" id="GO:0003677">
    <property type="term" value="F:DNA binding"/>
    <property type="evidence" value="ECO:0007669"/>
    <property type="project" value="UniProtKB-KW"/>
</dbReference>
<evidence type="ECO:0000313" key="13">
    <source>
        <dbReference type="Proteomes" id="UP000294746"/>
    </source>
</evidence>
<dbReference type="SMART" id="SM00448">
    <property type="entry name" value="REC"/>
    <property type="match status" value="1"/>
</dbReference>
<dbReference type="PANTHER" id="PTHR45526">
    <property type="entry name" value="TRANSCRIPTIONAL REGULATORY PROTEIN DPIA"/>
    <property type="match status" value="1"/>
</dbReference>
<dbReference type="PANTHER" id="PTHR45526:SF6">
    <property type="entry name" value="TRANSCRIPTIONAL REGULATORY PROTEIN CITT"/>
    <property type="match status" value="1"/>
</dbReference>
<accession>A0A4R2RZH2</accession>
<proteinExistence type="predicted"/>
<evidence type="ECO:0000256" key="2">
    <source>
        <dbReference type="ARBA" id="ARBA00022490"/>
    </source>
</evidence>
<keyword evidence="7 9" id="KW-0010">Activator</keyword>
<evidence type="ECO:0000256" key="10">
    <source>
        <dbReference type="PROSITE-ProRule" id="PRU00169"/>
    </source>
</evidence>
<keyword evidence="3 10" id="KW-0597">Phosphoprotein</keyword>
<dbReference type="AlphaFoldDB" id="A0A4R2RZH2"/>
<reference evidence="12 13" key="1">
    <citation type="submission" date="2019-03" db="EMBL/GenBank/DDBJ databases">
        <title>Genomic Encyclopedia of Type Strains, Phase IV (KMG-IV): sequencing the most valuable type-strain genomes for metagenomic binning, comparative biology and taxonomic classification.</title>
        <authorList>
            <person name="Goeker M."/>
        </authorList>
    </citation>
    <scope>NUCLEOTIDE SEQUENCE [LARGE SCALE GENOMIC DNA]</scope>
    <source>
        <strain evidence="12 13">DSM 46831</strain>
    </source>
</reference>
<comment type="subcellular location">
    <subcellularLocation>
        <location evidence="1 9">Cytoplasm</location>
    </subcellularLocation>
</comment>
<dbReference type="CDD" id="cd19925">
    <property type="entry name" value="REC_citrate_TCS"/>
    <property type="match status" value="1"/>
</dbReference>
<evidence type="ECO:0000313" key="12">
    <source>
        <dbReference type="EMBL" id="TCP68287.1"/>
    </source>
</evidence>
<feature type="modified residue" description="4-aspartylphosphate" evidence="10">
    <location>
        <position position="54"/>
    </location>
</feature>
<dbReference type="Gene3D" id="3.40.50.2300">
    <property type="match status" value="1"/>
</dbReference>
<dbReference type="GO" id="GO:0003700">
    <property type="term" value="F:DNA-binding transcription factor activity"/>
    <property type="evidence" value="ECO:0007669"/>
    <property type="project" value="InterPro"/>
</dbReference>
<dbReference type="InterPro" id="IPR024187">
    <property type="entry name" value="Sig_transdc_resp-reg_cit/mal"/>
</dbReference>
<dbReference type="Pfam" id="PF00072">
    <property type="entry name" value="Response_reg"/>
    <property type="match status" value="1"/>
</dbReference>
<dbReference type="InterPro" id="IPR001789">
    <property type="entry name" value="Sig_transdc_resp-reg_receiver"/>
</dbReference>
<keyword evidence="6 9" id="KW-0238">DNA-binding</keyword>
<keyword evidence="13" id="KW-1185">Reference proteome</keyword>
<keyword evidence="4 9" id="KW-0902">Two-component regulatory system</keyword>
<dbReference type="InterPro" id="IPR051271">
    <property type="entry name" value="2C-system_Tx_regulators"/>
</dbReference>
<dbReference type="GO" id="GO:0005737">
    <property type="term" value="C:cytoplasm"/>
    <property type="evidence" value="ECO:0007669"/>
    <property type="project" value="UniProtKB-SubCell"/>
</dbReference>
<dbReference type="InterPro" id="IPR048714">
    <property type="entry name" value="DpiA-like_HTH"/>
</dbReference>
<gene>
    <name evidence="12" type="ORF">EDD57_11825</name>
</gene>